<feature type="transmembrane region" description="Helical" evidence="9">
    <location>
        <begin position="64"/>
        <end position="93"/>
    </location>
</feature>
<feature type="transmembrane region" description="Helical" evidence="9">
    <location>
        <begin position="105"/>
        <end position="126"/>
    </location>
</feature>
<dbReference type="InterPro" id="IPR023271">
    <property type="entry name" value="Aquaporin-like"/>
</dbReference>
<dbReference type="GeneID" id="95541665"/>
<dbReference type="Gene3D" id="1.20.1080.10">
    <property type="entry name" value="Glycerol uptake facilitator protein"/>
    <property type="match status" value="1"/>
</dbReference>
<evidence type="ECO:0000256" key="1">
    <source>
        <dbReference type="ARBA" id="ARBA00004141"/>
    </source>
</evidence>
<dbReference type="Pfam" id="PF00230">
    <property type="entry name" value="MIP"/>
    <property type="match status" value="1"/>
</dbReference>
<dbReference type="PANTHER" id="PTHR43829:SF9">
    <property type="entry name" value="AQUAPORIN-9"/>
    <property type="match status" value="1"/>
</dbReference>
<name>A0A2T7SPM7_9ACTN</name>
<comment type="caution">
    <text evidence="10">The sequence shown here is derived from an EMBL/GenBank/DDBJ whole genome shotgun (WGS) entry which is preliminary data.</text>
</comment>
<dbReference type="SUPFAM" id="SSF81338">
    <property type="entry name" value="Aquaporin-like"/>
    <property type="match status" value="1"/>
</dbReference>
<feature type="transmembrane region" description="Helical" evidence="9">
    <location>
        <begin position="252"/>
        <end position="274"/>
    </location>
</feature>
<evidence type="ECO:0000256" key="5">
    <source>
        <dbReference type="ARBA" id="ARBA00022989"/>
    </source>
</evidence>
<sequence length="307" mass="32754">MATTSTKRRGYREGLNGELLAEFLGTFVLILLGCGSVAVAVAGLPGSGRQTVAFGPANWLIVSWGWGLGVVFGVYVSGGISGGHINPAVTLAFAARRRFPWNKVLPYWGAQLLGAFLAAGVVFSAYSWAINDFNGKAGIARDQSLATFSIFATFPAEYFGNSWWGPFLDQVIGTAILLLLVSALIDTRNSGPLSNLAPFLIGLVVVAIGLSIGTNAGYAINPARDFGPRLWTYFLGWGDIALPGSFQWFSGYFWIPIVGPLLGGLIGIYVYDLFIGKVLTERAKEVPPETLRAEEPGPSREDPGADL</sequence>
<gene>
    <name evidence="10" type="ORF">Y717_08405</name>
</gene>
<dbReference type="GO" id="GO:0015254">
    <property type="term" value="F:glycerol channel activity"/>
    <property type="evidence" value="ECO:0007669"/>
    <property type="project" value="TreeGrafter"/>
</dbReference>
<feature type="transmembrane region" description="Helical" evidence="9">
    <location>
        <begin position="197"/>
        <end position="220"/>
    </location>
</feature>
<evidence type="ECO:0000313" key="10">
    <source>
        <dbReference type="EMBL" id="PVE04960.1"/>
    </source>
</evidence>
<dbReference type="RefSeq" id="WP_030351713.1">
    <property type="nucleotide sequence ID" value="NZ_AZSP01000370.1"/>
</dbReference>
<feature type="region of interest" description="Disordered" evidence="8">
    <location>
        <begin position="285"/>
        <end position="307"/>
    </location>
</feature>
<feature type="transmembrane region" description="Helical" evidence="9">
    <location>
        <begin position="20"/>
        <end position="44"/>
    </location>
</feature>
<evidence type="ECO:0000256" key="9">
    <source>
        <dbReference type="SAM" id="Phobius"/>
    </source>
</evidence>
<evidence type="ECO:0000256" key="8">
    <source>
        <dbReference type="SAM" id="MobiDB-lite"/>
    </source>
</evidence>
<evidence type="ECO:0000256" key="3">
    <source>
        <dbReference type="ARBA" id="ARBA00022448"/>
    </source>
</evidence>
<reference evidence="10 11" key="1">
    <citation type="submission" date="2013-12" db="EMBL/GenBank/DDBJ databases">
        <title>Annotated genome of Streptomyces scopuliridis.</title>
        <authorList>
            <person name="Olson J.B."/>
        </authorList>
    </citation>
    <scope>NUCLEOTIDE SEQUENCE [LARGE SCALE GENOMIC DNA]</scope>
    <source>
        <strain evidence="10 11">RB72</strain>
    </source>
</reference>
<dbReference type="GO" id="GO:0005886">
    <property type="term" value="C:plasma membrane"/>
    <property type="evidence" value="ECO:0007669"/>
    <property type="project" value="TreeGrafter"/>
</dbReference>
<dbReference type="Proteomes" id="UP000245992">
    <property type="component" value="Unassembled WGS sequence"/>
</dbReference>
<dbReference type="NCBIfam" id="TIGR00861">
    <property type="entry name" value="MIP"/>
    <property type="match status" value="1"/>
</dbReference>
<keyword evidence="11" id="KW-1185">Reference proteome</keyword>
<organism evidence="10 11">
    <name type="scientific">Streptomyces scopuliridis RB72</name>
    <dbReference type="NCBI Taxonomy" id="1440053"/>
    <lineage>
        <taxon>Bacteria</taxon>
        <taxon>Bacillati</taxon>
        <taxon>Actinomycetota</taxon>
        <taxon>Actinomycetes</taxon>
        <taxon>Kitasatosporales</taxon>
        <taxon>Streptomycetaceae</taxon>
        <taxon>Streptomyces</taxon>
    </lineage>
</organism>
<keyword evidence="6 9" id="KW-0472">Membrane</keyword>
<evidence type="ECO:0000256" key="4">
    <source>
        <dbReference type="ARBA" id="ARBA00022692"/>
    </source>
</evidence>
<comment type="similarity">
    <text evidence="2 7">Belongs to the MIP/aquaporin (TC 1.A.8) family.</text>
</comment>
<evidence type="ECO:0000313" key="11">
    <source>
        <dbReference type="Proteomes" id="UP000245992"/>
    </source>
</evidence>
<keyword evidence="4 7" id="KW-0812">Transmembrane</keyword>
<dbReference type="AlphaFoldDB" id="A0A2T7SPM7"/>
<dbReference type="PRINTS" id="PR00783">
    <property type="entry name" value="MINTRINSICP"/>
</dbReference>
<dbReference type="PROSITE" id="PS51257">
    <property type="entry name" value="PROKAR_LIPOPROTEIN"/>
    <property type="match status" value="1"/>
</dbReference>
<dbReference type="PANTHER" id="PTHR43829">
    <property type="entry name" value="AQUAPORIN OR AQUAGLYCEROPORIN RELATED"/>
    <property type="match status" value="1"/>
</dbReference>
<proteinExistence type="inferred from homology"/>
<evidence type="ECO:0000256" key="7">
    <source>
        <dbReference type="RuleBase" id="RU000477"/>
    </source>
</evidence>
<protein>
    <submittedName>
        <fullName evidence="10">MIP family channel protein</fullName>
    </submittedName>
</protein>
<evidence type="ECO:0000256" key="2">
    <source>
        <dbReference type="ARBA" id="ARBA00006175"/>
    </source>
</evidence>
<dbReference type="EMBL" id="AZSP01000370">
    <property type="protein sequence ID" value="PVE04960.1"/>
    <property type="molecule type" value="Genomic_DNA"/>
</dbReference>
<feature type="transmembrane region" description="Helical" evidence="9">
    <location>
        <begin position="163"/>
        <end position="185"/>
    </location>
</feature>
<dbReference type="InterPro" id="IPR022357">
    <property type="entry name" value="MIP_CS"/>
</dbReference>
<dbReference type="STRING" id="1440053.GCA_000718095_02606"/>
<dbReference type="PROSITE" id="PS00221">
    <property type="entry name" value="MIP"/>
    <property type="match status" value="1"/>
</dbReference>
<evidence type="ECO:0000256" key="6">
    <source>
        <dbReference type="ARBA" id="ARBA00023136"/>
    </source>
</evidence>
<dbReference type="InterPro" id="IPR050363">
    <property type="entry name" value="MIP/Aquaporin"/>
</dbReference>
<dbReference type="InterPro" id="IPR000425">
    <property type="entry name" value="MIP"/>
</dbReference>
<accession>A0A2T7SPM7</accession>
<keyword evidence="3 7" id="KW-0813">Transport</keyword>
<dbReference type="OrthoDB" id="9807293at2"/>
<comment type="subcellular location">
    <subcellularLocation>
        <location evidence="1">Membrane</location>
        <topology evidence="1">Multi-pass membrane protein</topology>
    </subcellularLocation>
</comment>
<keyword evidence="5 9" id="KW-1133">Transmembrane helix</keyword>
<dbReference type="CDD" id="cd00333">
    <property type="entry name" value="MIP"/>
    <property type="match status" value="1"/>
</dbReference>